<dbReference type="OrthoDB" id="9788272at2"/>
<evidence type="ECO:0000313" key="2">
    <source>
        <dbReference type="EMBL" id="TWI77263.1"/>
    </source>
</evidence>
<dbReference type="SUPFAM" id="SSF53448">
    <property type="entry name" value="Nucleotide-diphospho-sugar transferases"/>
    <property type="match status" value="1"/>
</dbReference>
<sequence length="247" mass="27416">MKAFLLAAGLGTRLRPLTNHTPKCMVTIGEKPLLGIWLNHLALCGIREVLINTHHLADRVADFLDSWPKDILKIHPVHEPFLLGSAGTLLANRDFIHGKENFLIVYADNLCNYRLSKLLQAQQANRERGALLTMALFKASDPSSCGIAELDATGCITGFEEKPEKPVSNLANAGIYAASPEIFTFLKAGSEGHQPYDIGQHLLPRITGKMYGLPMEGYLRDIGTPESLEIARREWRELQPLLRPETL</sequence>
<dbReference type="AlphaFoldDB" id="A0A562S7W6"/>
<evidence type="ECO:0000313" key="3">
    <source>
        <dbReference type="Proteomes" id="UP000318307"/>
    </source>
</evidence>
<proteinExistence type="predicted"/>
<dbReference type="InterPro" id="IPR029044">
    <property type="entry name" value="Nucleotide-diphossugar_trans"/>
</dbReference>
<reference evidence="2 3" key="1">
    <citation type="submission" date="2019-07" db="EMBL/GenBank/DDBJ databases">
        <title>Genome sequencing of 100 strains of the haloalkaliphilic chemolithoautotrophic sulfur-oxidizing bacterium Thioalkalivibrio.</title>
        <authorList>
            <person name="Muyzer G."/>
        </authorList>
    </citation>
    <scope>NUCLEOTIDE SEQUENCE [LARGE SCALE GENOMIC DNA]</scope>
    <source>
        <strain evidence="2 3">ASO4-4</strain>
    </source>
</reference>
<comment type="caution">
    <text evidence="2">The sequence shown here is derived from an EMBL/GenBank/DDBJ whole genome shotgun (WGS) entry which is preliminary data.</text>
</comment>
<dbReference type="Gene3D" id="3.90.550.10">
    <property type="entry name" value="Spore Coat Polysaccharide Biosynthesis Protein SpsA, Chain A"/>
    <property type="match status" value="1"/>
</dbReference>
<organism evidence="2 3">
    <name type="scientific">Desulfobotulus alkaliphilus</name>
    <dbReference type="NCBI Taxonomy" id="622671"/>
    <lineage>
        <taxon>Bacteria</taxon>
        <taxon>Pseudomonadati</taxon>
        <taxon>Thermodesulfobacteriota</taxon>
        <taxon>Desulfobacteria</taxon>
        <taxon>Desulfobacterales</taxon>
        <taxon>Desulfobacteraceae</taxon>
        <taxon>Desulfobotulus</taxon>
    </lineage>
</organism>
<keyword evidence="2" id="KW-0808">Transferase</keyword>
<dbReference type="RefSeq" id="WP_144681137.1">
    <property type="nucleotide sequence ID" value="NZ_VLLC01000001.1"/>
</dbReference>
<dbReference type="InterPro" id="IPR050486">
    <property type="entry name" value="Mannose-1P_guanyltransferase"/>
</dbReference>
<evidence type="ECO:0000259" key="1">
    <source>
        <dbReference type="Pfam" id="PF00483"/>
    </source>
</evidence>
<keyword evidence="2" id="KW-0548">Nucleotidyltransferase</keyword>
<protein>
    <submittedName>
        <fullName evidence="2">Mannose-1-phosphate guanylyltransferase</fullName>
    </submittedName>
</protein>
<gene>
    <name evidence="2" type="ORF">LZ24_00063</name>
</gene>
<keyword evidence="3" id="KW-1185">Reference proteome</keyword>
<accession>A0A562S7W6</accession>
<dbReference type="EMBL" id="VLLC01000001">
    <property type="protein sequence ID" value="TWI77263.1"/>
    <property type="molecule type" value="Genomic_DNA"/>
</dbReference>
<dbReference type="GO" id="GO:0016779">
    <property type="term" value="F:nucleotidyltransferase activity"/>
    <property type="evidence" value="ECO:0007669"/>
    <property type="project" value="UniProtKB-KW"/>
</dbReference>
<dbReference type="Proteomes" id="UP000318307">
    <property type="component" value="Unassembled WGS sequence"/>
</dbReference>
<feature type="domain" description="Nucleotidyl transferase" evidence="1">
    <location>
        <begin position="2"/>
        <end position="232"/>
    </location>
</feature>
<dbReference type="InterPro" id="IPR005835">
    <property type="entry name" value="NTP_transferase_dom"/>
</dbReference>
<dbReference type="CDD" id="cd04181">
    <property type="entry name" value="NTP_transferase"/>
    <property type="match status" value="1"/>
</dbReference>
<dbReference type="PANTHER" id="PTHR22572">
    <property type="entry name" value="SUGAR-1-PHOSPHATE GUANYL TRANSFERASE"/>
    <property type="match status" value="1"/>
</dbReference>
<name>A0A562S7W6_9BACT</name>
<dbReference type="Pfam" id="PF00483">
    <property type="entry name" value="NTP_transferase"/>
    <property type="match status" value="1"/>
</dbReference>